<feature type="chain" id="PRO_5007836062" evidence="9">
    <location>
        <begin position="21"/>
        <end position="717"/>
    </location>
</feature>
<evidence type="ECO:0000256" key="1">
    <source>
        <dbReference type="ARBA" id="ARBA00004141"/>
    </source>
</evidence>
<evidence type="ECO:0000313" key="12">
    <source>
        <dbReference type="EMBL" id="KZZ93623.1"/>
    </source>
</evidence>
<keyword evidence="4 9" id="KW-0732">Signal</keyword>
<dbReference type="GO" id="GO:0005794">
    <property type="term" value="C:Golgi apparatus"/>
    <property type="evidence" value="ECO:0007669"/>
    <property type="project" value="TreeGrafter"/>
</dbReference>
<evidence type="ECO:0000256" key="5">
    <source>
        <dbReference type="ARBA" id="ARBA00022989"/>
    </source>
</evidence>
<keyword evidence="6 8" id="KW-0472">Membrane</keyword>
<feature type="transmembrane region" description="Helical" evidence="8">
    <location>
        <begin position="154"/>
        <end position="173"/>
    </location>
</feature>
<dbReference type="InterPro" id="IPR024222">
    <property type="entry name" value="Ten1_fungal"/>
</dbReference>
<dbReference type="GO" id="GO:0016233">
    <property type="term" value="P:telomere capping"/>
    <property type="evidence" value="ECO:0007669"/>
    <property type="project" value="InterPro"/>
</dbReference>
<feature type="transmembrane region" description="Helical" evidence="8">
    <location>
        <begin position="226"/>
        <end position="245"/>
    </location>
</feature>
<organism evidence="12 13">
    <name type="scientific">Ascosphaera apis ARSEF 7405</name>
    <dbReference type="NCBI Taxonomy" id="392613"/>
    <lineage>
        <taxon>Eukaryota</taxon>
        <taxon>Fungi</taxon>
        <taxon>Dikarya</taxon>
        <taxon>Ascomycota</taxon>
        <taxon>Pezizomycotina</taxon>
        <taxon>Eurotiomycetes</taxon>
        <taxon>Eurotiomycetidae</taxon>
        <taxon>Onygenales</taxon>
        <taxon>Ascosphaeraceae</taxon>
        <taxon>Ascosphaera</taxon>
    </lineage>
</organism>
<dbReference type="GO" id="GO:0016020">
    <property type="term" value="C:membrane"/>
    <property type="evidence" value="ECO:0007669"/>
    <property type="project" value="UniProtKB-SubCell"/>
</dbReference>
<comment type="similarity">
    <text evidence="2">Belongs to the LU7TM family.</text>
</comment>
<dbReference type="InterPro" id="IPR009637">
    <property type="entry name" value="GPR107/GPR108-like"/>
</dbReference>
<feature type="region of interest" description="Disordered" evidence="7">
    <location>
        <begin position="398"/>
        <end position="508"/>
    </location>
</feature>
<keyword evidence="13" id="KW-1185">Reference proteome</keyword>
<dbReference type="VEuPathDB" id="FungiDB:AAP_02415"/>
<dbReference type="PANTHER" id="PTHR21229">
    <property type="entry name" value="LUNG SEVEN TRANSMEMBRANE RECEPTOR"/>
    <property type="match status" value="1"/>
</dbReference>
<feature type="signal peptide" evidence="9">
    <location>
        <begin position="1"/>
        <end position="20"/>
    </location>
</feature>
<evidence type="ECO:0000256" key="8">
    <source>
        <dbReference type="SAM" id="Phobius"/>
    </source>
</evidence>
<feature type="domain" description="GOST seven transmembrane" evidence="10">
    <location>
        <begin position="118"/>
        <end position="370"/>
    </location>
</feature>
<dbReference type="Pfam" id="PF12658">
    <property type="entry name" value="Ten1"/>
    <property type="match status" value="1"/>
</dbReference>
<evidence type="ECO:0000256" key="7">
    <source>
        <dbReference type="SAM" id="MobiDB-lite"/>
    </source>
</evidence>
<feature type="compositionally biased region" description="Polar residues" evidence="7">
    <location>
        <begin position="403"/>
        <end position="413"/>
    </location>
</feature>
<comment type="subcellular location">
    <subcellularLocation>
        <location evidence="1">Membrane</location>
        <topology evidence="1">Multi-pass membrane protein</topology>
    </subcellularLocation>
</comment>
<comment type="caution">
    <text evidence="12">The sequence shown here is derived from an EMBL/GenBank/DDBJ whole genome shotgun (WGS) entry which is preliminary data.</text>
</comment>
<reference evidence="12 13" key="1">
    <citation type="journal article" date="2016" name="Genome Biol. Evol.">
        <title>Divergent and convergent evolution of fungal pathogenicity.</title>
        <authorList>
            <person name="Shang Y."/>
            <person name="Xiao G."/>
            <person name="Zheng P."/>
            <person name="Cen K."/>
            <person name="Zhan S."/>
            <person name="Wang C."/>
        </authorList>
    </citation>
    <scope>NUCLEOTIDE SEQUENCE [LARGE SCALE GENOMIC DNA]</scope>
    <source>
        <strain evidence="12 13">ARSEF 7405</strain>
    </source>
</reference>
<evidence type="ECO:0000259" key="11">
    <source>
        <dbReference type="Pfam" id="PF21902"/>
    </source>
</evidence>
<evidence type="ECO:0000259" key="10">
    <source>
        <dbReference type="Pfam" id="PF06814"/>
    </source>
</evidence>
<protein>
    <submittedName>
        <fullName evidence="12">Integral membrane protein</fullName>
    </submittedName>
</protein>
<accession>A0A162IHR7</accession>
<dbReference type="GO" id="GO:0042147">
    <property type="term" value="P:retrograde transport, endosome to Golgi"/>
    <property type="evidence" value="ECO:0007669"/>
    <property type="project" value="TreeGrafter"/>
</dbReference>
<evidence type="ECO:0000256" key="2">
    <source>
        <dbReference type="ARBA" id="ARBA00007883"/>
    </source>
</evidence>
<dbReference type="GO" id="GO:0043047">
    <property type="term" value="F:single-stranded telomeric DNA binding"/>
    <property type="evidence" value="ECO:0007669"/>
    <property type="project" value="InterPro"/>
</dbReference>
<name>A0A162IHR7_9EURO</name>
<evidence type="ECO:0000256" key="3">
    <source>
        <dbReference type="ARBA" id="ARBA00022692"/>
    </source>
</evidence>
<feature type="transmembrane region" description="Helical" evidence="8">
    <location>
        <begin position="346"/>
        <end position="363"/>
    </location>
</feature>
<evidence type="ECO:0000256" key="6">
    <source>
        <dbReference type="ARBA" id="ARBA00023136"/>
    </source>
</evidence>
<dbReference type="Proteomes" id="UP000242877">
    <property type="component" value="Unassembled WGS sequence"/>
</dbReference>
<proteinExistence type="inferred from homology"/>
<dbReference type="Pfam" id="PF21902">
    <property type="entry name" value="PTM1-like_N"/>
    <property type="match status" value="1"/>
</dbReference>
<feature type="compositionally biased region" description="Basic and acidic residues" evidence="7">
    <location>
        <begin position="482"/>
        <end position="506"/>
    </location>
</feature>
<dbReference type="GO" id="GO:0005829">
    <property type="term" value="C:cytosol"/>
    <property type="evidence" value="ECO:0007669"/>
    <property type="project" value="GOC"/>
</dbReference>
<evidence type="ECO:0000313" key="13">
    <source>
        <dbReference type="Proteomes" id="UP000242877"/>
    </source>
</evidence>
<feature type="transmembrane region" description="Helical" evidence="8">
    <location>
        <begin position="302"/>
        <end position="326"/>
    </location>
</feature>
<evidence type="ECO:0000256" key="4">
    <source>
        <dbReference type="ARBA" id="ARBA00022729"/>
    </source>
</evidence>
<feature type="domain" description="PTM1-like N-terminal" evidence="11">
    <location>
        <begin position="26"/>
        <end position="107"/>
    </location>
</feature>
<dbReference type="PANTHER" id="PTHR21229:SF1">
    <property type="entry name" value="GH17801P"/>
    <property type="match status" value="1"/>
</dbReference>
<feature type="transmembrane region" description="Helical" evidence="8">
    <location>
        <begin position="122"/>
        <end position="142"/>
    </location>
</feature>
<dbReference type="Gene3D" id="2.40.50.140">
    <property type="entry name" value="Nucleic acid-binding proteins"/>
    <property type="match status" value="1"/>
</dbReference>
<dbReference type="InterPro" id="IPR012340">
    <property type="entry name" value="NA-bd_OB-fold"/>
</dbReference>
<dbReference type="Pfam" id="PF06814">
    <property type="entry name" value="GOST_TM"/>
    <property type="match status" value="1"/>
</dbReference>
<keyword evidence="5 8" id="KW-1133">Transmembrane helix</keyword>
<feature type="transmembrane region" description="Helical" evidence="8">
    <location>
        <begin position="185"/>
        <end position="214"/>
    </location>
</feature>
<dbReference type="InterPro" id="IPR053938">
    <property type="entry name" value="PTM1-like_N"/>
</dbReference>
<dbReference type="GO" id="GO:1990879">
    <property type="term" value="C:CST complex"/>
    <property type="evidence" value="ECO:0007669"/>
    <property type="project" value="InterPro"/>
</dbReference>
<dbReference type="InterPro" id="IPR053937">
    <property type="entry name" value="GOST_TM"/>
</dbReference>
<dbReference type="EMBL" id="AZGZ01000008">
    <property type="protein sequence ID" value="KZZ93623.1"/>
    <property type="molecule type" value="Genomic_DNA"/>
</dbReference>
<dbReference type="AlphaFoldDB" id="A0A162IHR7"/>
<evidence type="ECO:0000256" key="9">
    <source>
        <dbReference type="SAM" id="SignalP"/>
    </source>
</evidence>
<gene>
    <name evidence="12" type="ORF">AAP_02415</name>
</gene>
<dbReference type="OrthoDB" id="19932at2759"/>
<feature type="compositionally biased region" description="Acidic residues" evidence="7">
    <location>
        <begin position="463"/>
        <end position="481"/>
    </location>
</feature>
<keyword evidence="3 8" id="KW-0812">Transmembrane</keyword>
<feature type="transmembrane region" description="Helical" evidence="8">
    <location>
        <begin position="257"/>
        <end position="281"/>
    </location>
</feature>
<sequence>MKIGLQALCVSGLLAASAFANKVHLYEKENICDTHNIEAHLCNKPDLGTFILEPNAHNVSVYPIISTAIHLNDPKEINYPVSKTGFYCVTSFAFSETDYQAEVNFQNSFGELPAPQIPKLPFYGVITLVYALMGVFWGWLYVQNRHDILPVQNYITAIIVFLIIEQLLTWGFYDYQNRHGMTLGAKILMFIVSVLNAGRNSFSFFLLLIVCLGYGVVKPSLGRTMFWVRILAIVHFVFGVIYAVTSLSVPPEAAGPWVLLVVLPLAATLTAFYVWTLNAMGATMKDLVNRKQRVKAMMYRKLWWCMLGSIIVICGFFFINSMLFAGDSVVDVVPNHWKSRWFVLDGWLNCVYLFDIAFVAYLWRPTANNKRFAMSDEIAQDDEGFEIRSLASSFDEEGDADYQNPNYPNQTPADPTLPQARPDSTGSPLTHVEPQPMGASTSAGATINRHRPSLDGETIFAVGDEDGDKWTDDEDEEDEQNREDRKGLISRDEQGRRSGEDAERLLGGDGVGKGAHAYVYTEKIVSNTAKQQQRDQAPGVYHLIYLTLEEPSQLGHAMNGPAAATQVFIQELPDIADCSRVRVLGCVSRYNIQAGLLRLDHHYPSSLSSSTLSRVLVDVGALASTLTRSETDVGAWIEVIGYVRKEQHEGKKKLHPRRHKSGVRKRKRSNIIDLDVFIEATAILPAGAFNLTEYETAVEENKKVDSLLERLRINVPQ</sequence>